<evidence type="ECO:0000313" key="4">
    <source>
        <dbReference type="Proteomes" id="UP000265703"/>
    </source>
</evidence>
<evidence type="ECO:0000259" key="2">
    <source>
        <dbReference type="PROSITE" id="PS50238"/>
    </source>
</evidence>
<dbReference type="PROSITE" id="PS50238">
    <property type="entry name" value="RHOGAP"/>
    <property type="match status" value="1"/>
</dbReference>
<dbReference type="Gene3D" id="1.10.555.10">
    <property type="entry name" value="Rho GTPase activation protein"/>
    <property type="match status" value="1"/>
</dbReference>
<dbReference type="InterPro" id="IPR008936">
    <property type="entry name" value="Rho_GTPase_activation_prot"/>
</dbReference>
<feature type="region of interest" description="Disordered" evidence="1">
    <location>
        <begin position="700"/>
        <end position="745"/>
    </location>
</feature>
<dbReference type="PANTHER" id="PTHR28093">
    <property type="entry name" value="MORPHOGENESIS-RELATED PROTEIN MSB1"/>
    <property type="match status" value="1"/>
</dbReference>
<sequence length="909" mass="105719">MLRGAKHILKKKTGPQKQFNNNKVSIKKTTTEIKEFGNNVTLEETHLIVKKCAEQIRLRGLNSVNIFKPTRIGDGGDEVKYLLNCLLNENIPEFDDEIKNQDLNNIVSAMKWTLRHCNRTIIPYNNYESFDRFEQEVNFDVHKGLFSNHFLNSIPNLNRDIIRELFDICIQITTTTILSSSSSSSSSSPTLTTQSDINTMNAQKIIKSLAFCLIGSSNDNEEKKKIFNNFDDAYREWIKCSNACLHLFLAYLRELSTEMELPPHLTVLLDNYVELRKKAINNPSVYFQFQHDINVDDQSADGLDSPTKSNLSRKSSLTGKRKSMVQFSIPERPISILRVTRTIPPNITSNTTFNKNNNERKSRCASILLPEMLDNLNRRTIVRTSTMMTSEEQTIAEKMWEEFQRNGIASLSDEYIKLFFSLDERYIEKLQKEEIARTPIEKNWKDFSRKGFKSFYLEPPVTPKKNKNEEKSIHQNEENNNDNNNKEVLGRNDSGIAMRPKTVAWEDFTTKGFRGSIDNISDILTLDSSVQSTILKKSSDDQNVTTGGDGKKSKSFHKKRAINLRSLKKKSTDSISSNNGVINTIVEETEDNGQEEDWEDWYVIDPAQDFTVTTHLDIQSIDRLFPYIWIETTADESTNRWGEWVFIEPRQDLLNNECEWIMIEEKEQTINIWDDTKIRGRRLRRKSNAFSTFSLPWLRPKSNNKRESKTDSKHTKYSNLPRHSESFDNSDLEGDHNHTRRKRISTKDISAPIPIDYTEEMTKRLTGHFENGMAEMPDNGYNNRLTQLSNIMPTQYETVAEYDEEYEGYAEGYGGDINGDDYTESNAYNEEYEGYEGYEGYDETANNNYSEEIYYNENVNEQDDVETENEYIREEEEYDEEQFNEVEYFHEQYSHGKEAAYEFTREGYI</sequence>
<dbReference type="Pfam" id="PF08101">
    <property type="entry name" value="Msb1-Mug8_dom"/>
    <property type="match status" value="1"/>
</dbReference>
<dbReference type="OrthoDB" id="3362494at2759"/>
<dbReference type="GO" id="GO:0007165">
    <property type="term" value="P:signal transduction"/>
    <property type="evidence" value="ECO:0007669"/>
    <property type="project" value="InterPro"/>
</dbReference>
<name>A0A397TQV1_9GLOM</name>
<dbReference type="STRING" id="658196.A0A397TQV1"/>
<feature type="compositionally biased region" description="Basic and acidic residues" evidence="1">
    <location>
        <begin position="704"/>
        <end position="714"/>
    </location>
</feature>
<dbReference type="InterPro" id="IPR012965">
    <property type="entry name" value="Msb1/Mug8_dom"/>
</dbReference>
<evidence type="ECO:0000313" key="3">
    <source>
        <dbReference type="EMBL" id="RIA98975.1"/>
    </source>
</evidence>
<dbReference type="InterPro" id="IPR037508">
    <property type="entry name" value="Msb1/Mug8"/>
</dbReference>
<feature type="region of interest" description="Disordered" evidence="1">
    <location>
        <begin position="298"/>
        <end position="319"/>
    </location>
</feature>
<feature type="region of interest" description="Disordered" evidence="1">
    <location>
        <begin position="537"/>
        <end position="557"/>
    </location>
</feature>
<dbReference type="InterPro" id="IPR000198">
    <property type="entry name" value="RhoGAP_dom"/>
</dbReference>
<dbReference type="PANTHER" id="PTHR28093:SF1">
    <property type="entry name" value="MORPHOGENESIS-RELATED PROTEIN MSB1"/>
    <property type="match status" value="1"/>
</dbReference>
<feature type="domain" description="Rho-GAP" evidence="2">
    <location>
        <begin position="31"/>
        <end position="234"/>
    </location>
</feature>
<protein>
    <recommendedName>
        <fullName evidence="2">Rho-GAP domain-containing protein</fullName>
    </recommendedName>
</protein>
<dbReference type="Proteomes" id="UP000265703">
    <property type="component" value="Unassembled WGS sequence"/>
</dbReference>
<feature type="compositionally biased region" description="Basic and acidic residues" evidence="1">
    <location>
        <begin position="466"/>
        <end position="477"/>
    </location>
</feature>
<feature type="compositionally biased region" description="Polar residues" evidence="1">
    <location>
        <begin position="306"/>
        <end position="318"/>
    </location>
</feature>
<comment type="caution">
    <text evidence="3">The sequence shown here is derived from an EMBL/GenBank/DDBJ whole genome shotgun (WGS) entry which is preliminary data.</text>
</comment>
<proteinExistence type="predicted"/>
<gene>
    <name evidence="3" type="ORF">C1645_748202</name>
</gene>
<feature type="region of interest" description="Disordered" evidence="1">
    <location>
        <begin position="458"/>
        <end position="495"/>
    </location>
</feature>
<evidence type="ECO:0000256" key="1">
    <source>
        <dbReference type="SAM" id="MobiDB-lite"/>
    </source>
</evidence>
<keyword evidence="4" id="KW-1185">Reference proteome</keyword>
<dbReference type="AlphaFoldDB" id="A0A397TQV1"/>
<organism evidence="3 4">
    <name type="scientific">Glomus cerebriforme</name>
    <dbReference type="NCBI Taxonomy" id="658196"/>
    <lineage>
        <taxon>Eukaryota</taxon>
        <taxon>Fungi</taxon>
        <taxon>Fungi incertae sedis</taxon>
        <taxon>Mucoromycota</taxon>
        <taxon>Glomeromycotina</taxon>
        <taxon>Glomeromycetes</taxon>
        <taxon>Glomerales</taxon>
        <taxon>Glomeraceae</taxon>
        <taxon>Glomus</taxon>
    </lineage>
</organism>
<accession>A0A397TQV1</accession>
<feature type="compositionally biased region" description="Polar residues" evidence="1">
    <location>
        <begin position="537"/>
        <end position="546"/>
    </location>
</feature>
<reference evidence="3 4" key="1">
    <citation type="submission" date="2018-06" db="EMBL/GenBank/DDBJ databases">
        <title>Comparative genomics reveals the genomic features of Rhizophagus irregularis, R. cerebriforme, R. diaphanum and Gigaspora rosea, and their symbiotic lifestyle signature.</title>
        <authorList>
            <person name="Morin E."/>
            <person name="San Clemente H."/>
            <person name="Chen E.C.H."/>
            <person name="De La Providencia I."/>
            <person name="Hainaut M."/>
            <person name="Kuo A."/>
            <person name="Kohler A."/>
            <person name="Murat C."/>
            <person name="Tang N."/>
            <person name="Roy S."/>
            <person name="Loubradou J."/>
            <person name="Henrissat B."/>
            <person name="Grigoriev I.V."/>
            <person name="Corradi N."/>
            <person name="Roux C."/>
            <person name="Martin F.M."/>
        </authorList>
    </citation>
    <scope>NUCLEOTIDE SEQUENCE [LARGE SCALE GENOMIC DNA]</scope>
    <source>
        <strain evidence="3 4">DAOM 227022</strain>
    </source>
</reference>
<dbReference type="SUPFAM" id="SSF48350">
    <property type="entry name" value="GTPase activation domain, GAP"/>
    <property type="match status" value="1"/>
</dbReference>
<dbReference type="EMBL" id="QKYT01000008">
    <property type="protein sequence ID" value="RIA98975.1"/>
    <property type="molecule type" value="Genomic_DNA"/>
</dbReference>